<feature type="compositionally biased region" description="Polar residues" evidence="1">
    <location>
        <begin position="102"/>
        <end position="113"/>
    </location>
</feature>
<dbReference type="AlphaFoldDB" id="A0A7J7IZR8"/>
<evidence type="ECO:0000313" key="2">
    <source>
        <dbReference type="EMBL" id="KAF6019026.1"/>
    </source>
</evidence>
<name>A0A7J7IZR8_BUGNE</name>
<evidence type="ECO:0000313" key="3">
    <source>
        <dbReference type="Proteomes" id="UP000593567"/>
    </source>
</evidence>
<comment type="caution">
    <text evidence="2">The sequence shown here is derived from an EMBL/GenBank/DDBJ whole genome shotgun (WGS) entry which is preliminary data.</text>
</comment>
<proteinExistence type="predicted"/>
<gene>
    <name evidence="2" type="ORF">EB796_022671</name>
</gene>
<dbReference type="EMBL" id="VXIV02003258">
    <property type="protein sequence ID" value="KAF6019026.1"/>
    <property type="molecule type" value="Genomic_DNA"/>
</dbReference>
<feature type="compositionally biased region" description="Basic and acidic residues" evidence="1">
    <location>
        <begin position="114"/>
        <end position="129"/>
    </location>
</feature>
<feature type="compositionally biased region" description="Polar residues" evidence="1">
    <location>
        <begin position="228"/>
        <end position="240"/>
    </location>
</feature>
<keyword evidence="3" id="KW-1185">Reference proteome</keyword>
<feature type="region of interest" description="Disordered" evidence="1">
    <location>
        <begin position="227"/>
        <end position="250"/>
    </location>
</feature>
<accession>A0A7J7IZR8</accession>
<evidence type="ECO:0000256" key="1">
    <source>
        <dbReference type="SAM" id="MobiDB-lite"/>
    </source>
</evidence>
<sequence>MATQHPPLPLREARQCSIPQPSAMLTSAGVSESAVTVTEAASHVGVVQVVKPINRSLTFSEPPIKRRLPDRPLSMRARKGSNSQSTRSRLPARSRTAASMAPPSSSVGAGNLSSEHHFTSQSRMPDHSTSKSPAIPAAIRASSPPNSPLRSEHAKSSTPRHSPPLSPHRKQRQPLSPRLASRSPSPPAASNTAIVRPQTAAMVQTTVVDEGTGLVAAGALSPIEMSAANPSHPIQRQTSTIKHDWNQWQW</sequence>
<feature type="compositionally biased region" description="Low complexity" evidence="1">
    <location>
        <begin position="174"/>
        <end position="183"/>
    </location>
</feature>
<feature type="compositionally biased region" description="Basic and acidic residues" evidence="1">
    <location>
        <begin position="241"/>
        <end position="250"/>
    </location>
</feature>
<organism evidence="2 3">
    <name type="scientific">Bugula neritina</name>
    <name type="common">Brown bryozoan</name>
    <name type="synonym">Sertularia neritina</name>
    <dbReference type="NCBI Taxonomy" id="10212"/>
    <lineage>
        <taxon>Eukaryota</taxon>
        <taxon>Metazoa</taxon>
        <taxon>Spiralia</taxon>
        <taxon>Lophotrochozoa</taxon>
        <taxon>Bryozoa</taxon>
        <taxon>Gymnolaemata</taxon>
        <taxon>Cheilostomatida</taxon>
        <taxon>Flustrina</taxon>
        <taxon>Buguloidea</taxon>
        <taxon>Bugulidae</taxon>
        <taxon>Bugula</taxon>
    </lineage>
</organism>
<protein>
    <submittedName>
        <fullName evidence="2">Uncharacterized protein</fullName>
    </submittedName>
</protein>
<feature type="compositionally biased region" description="Low complexity" evidence="1">
    <location>
        <begin position="130"/>
        <end position="144"/>
    </location>
</feature>
<dbReference type="Proteomes" id="UP000593567">
    <property type="component" value="Unassembled WGS sequence"/>
</dbReference>
<feature type="region of interest" description="Disordered" evidence="1">
    <location>
        <begin position="61"/>
        <end position="196"/>
    </location>
</feature>
<reference evidence="2" key="1">
    <citation type="submission" date="2020-06" db="EMBL/GenBank/DDBJ databases">
        <title>Draft genome of Bugula neritina, a colonial animal packing powerful symbionts and potential medicines.</title>
        <authorList>
            <person name="Rayko M."/>
        </authorList>
    </citation>
    <scope>NUCLEOTIDE SEQUENCE [LARGE SCALE GENOMIC DNA]</scope>
    <source>
        <strain evidence="2">Kwan_BN1</strain>
    </source>
</reference>